<dbReference type="InterPro" id="IPR009000">
    <property type="entry name" value="Transl_B-barrel_sf"/>
</dbReference>
<dbReference type="AlphaFoldDB" id="A0A5J4WV56"/>
<reference evidence="4 5" key="1">
    <citation type="submission" date="2019-03" db="EMBL/GenBank/DDBJ databases">
        <title>Single cell metagenomics reveals metabolic interactions within the superorganism composed of flagellate Streblomastix strix and complex community of Bacteroidetes bacteria on its surface.</title>
        <authorList>
            <person name="Treitli S.C."/>
            <person name="Kolisko M."/>
            <person name="Husnik F."/>
            <person name="Keeling P."/>
            <person name="Hampl V."/>
        </authorList>
    </citation>
    <scope>NUCLEOTIDE SEQUENCE [LARGE SCALE GENOMIC DNA]</scope>
    <source>
        <strain evidence="4">ST1C</strain>
    </source>
</reference>
<dbReference type="InterPro" id="IPR015760">
    <property type="entry name" value="TIF_IF2"/>
</dbReference>
<evidence type="ECO:0000313" key="4">
    <source>
        <dbReference type="EMBL" id="KAA6398235.1"/>
    </source>
</evidence>
<keyword evidence="4" id="KW-0396">Initiation factor</keyword>
<comment type="caution">
    <text evidence="4">The sequence shown here is derived from an EMBL/GenBank/DDBJ whole genome shotgun (WGS) entry which is preliminary data.</text>
</comment>
<evidence type="ECO:0000313" key="5">
    <source>
        <dbReference type="Proteomes" id="UP000324800"/>
    </source>
</evidence>
<dbReference type="GO" id="GO:0005525">
    <property type="term" value="F:GTP binding"/>
    <property type="evidence" value="ECO:0007669"/>
    <property type="project" value="UniProtKB-KW"/>
</dbReference>
<dbReference type="EMBL" id="SNRW01001001">
    <property type="protein sequence ID" value="KAA6398235.1"/>
    <property type="molecule type" value="Genomic_DNA"/>
</dbReference>
<dbReference type="Proteomes" id="UP000324800">
    <property type="component" value="Unassembled WGS sequence"/>
</dbReference>
<dbReference type="Gene3D" id="3.40.50.10050">
    <property type="entry name" value="Translation initiation factor IF- 2, domain 3"/>
    <property type="match status" value="1"/>
</dbReference>
<dbReference type="PANTHER" id="PTHR43381">
    <property type="entry name" value="TRANSLATION INITIATION FACTOR IF-2-RELATED"/>
    <property type="match status" value="1"/>
</dbReference>
<dbReference type="GO" id="GO:0003743">
    <property type="term" value="F:translation initiation factor activity"/>
    <property type="evidence" value="ECO:0007669"/>
    <property type="project" value="UniProtKB-KW"/>
</dbReference>
<sequence>HKKDVVRSSIMVEKNKPDYAVVLAFDVRVEEEAQKFADETKVTIFRADIIYHLTKLYSEFMAGLREQRKKEALKKIIYPAKLQYIEKIHESKPIIIGVRILDGTLHRNDPIVSVGPFIQPTTSSAQAKQAAEEKPKAAPIIDMGLVKSIQLDKKSIEQAQRGADVAIEIDESHVSQWKLGNEIKMNDEILTKINRESIDIMKQYMRDSLTPEDWKLVKYLKDRLKFI</sequence>
<dbReference type="SUPFAM" id="SSF50447">
    <property type="entry name" value="Translation proteins"/>
    <property type="match status" value="1"/>
</dbReference>
<dbReference type="PANTHER" id="PTHR43381:SF4">
    <property type="entry name" value="EUKARYOTIC TRANSLATION INITIATION FACTOR 5B"/>
    <property type="match status" value="1"/>
</dbReference>
<dbReference type="InterPro" id="IPR036925">
    <property type="entry name" value="TIF_IF2_dom3_sf"/>
</dbReference>
<dbReference type="SUPFAM" id="SSF52156">
    <property type="entry name" value="Initiation factor IF2/eIF5b, domain 3"/>
    <property type="match status" value="1"/>
</dbReference>
<keyword evidence="1" id="KW-0547">Nucleotide-binding</keyword>
<proteinExistence type="predicted"/>
<evidence type="ECO:0000256" key="2">
    <source>
        <dbReference type="ARBA" id="ARBA00023134"/>
    </source>
</evidence>
<evidence type="ECO:0000259" key="3">
    <source>
        <dbReference type="Pfam" id="PF11987"/>
    </source>
</evidence>
<dbReference type="Pfam" id="PF11987">
    <property type="entry name" value="IF-2"/>
    <property type="match status" value="1"/>
</dbReference>
<gene>
    <name evidence="4" type="ORF">EZS28_006232</name>
</gene>
<evidence type="ECO:0000256" key="1">
    <source>
        <dbReference type="ARBA" id="ARBA00022741"/>
    </source>
</evidence>
<name>A0A5J4WV56_9EUKA</name>
<accession>A0A5J4WV56</accession>
<dbReference type="Gene3D" id="2.40.30.10">
    <property type="entry name" value="Translation factors"/>
    <property type="match status" value="1"/>
</dbReference>
<feature type="domain" description="Translation initiation factor IF- 2" evidence="3">
    <location>
        <begin position="12"/>
        <end position="54"/>
    </location>
</feature>
<keyword evidence="4" id="KW-0648">Protein biosynthesis</keyword>
<dbReference type="OrthoDB" id="4928at2759"/>
<protein>
    <submittedName>
        <fullName evidence="4">Putative eukaryotic translation initiation factor 5b</fullName>
    </submittedName>
</protein>
<dbReference type="GO" id="GO:0005739">
    <property type="term" value="C:mitochondrion"/>
    <property type="evidence" value="ECO:0007669"/>
    <property type="project" value="TreeGrafter"/>
</dbReference>
<organism evidence="4 5">
    <name type="scientific">Streblomastix strix</name>
    <dbReference type="NCBI Taxonomy" id="222440"/>
    <lineage>
        <taxon>Eukaryota</taxon>
        <taxon>Metamonada</taxon>
        <taxon>Preaxostyla</taxon>
        <taxon>Oxymonadida</taxon>
        <taxon>Streblomastigidae</taxon>
        <taxon>Streblomastix</taxon>
    </lineage>
</organism>
<keyword evidence="2" id="KW-0342">GTP-binding</keyword>
<feature type="non-terminal residue" evidence="4">
    <location>
        <position position="1"/>
    </location>
</feature>
<dbReference type="InterPro" id="IPR023115">
    <property type="entry name" value="TIF_IF2_dom3"/>
</dbReference>